<proteinExistence type="predicted"/>
<keyword evidence="2" id="KW-1185">Reference proteome</keyword>
<organism evidence="1 2">
    <name type="scientific">Dreissena polymorpha</name>
    <name type="common">Zebra mussel</name>
    <name type="synonym">Mytilus polymorpha</name>
    <dbReference type="NCBI Taxonomy" id="45954"/>
    <lineage>
        <taxon>Eukaryota</taxon>
        <taxon>Metazoa</taxon>
        <taxon>Spiralia</taxon>
        <taxon>Lophotrochozoa</taxon>
        <taxon>Mollusca</taxon>
        <taxon>Bivalvia</taxon>
        <taxon>Autobranchia</taxon>
        <taxon>Heteroconchia</taxon>
        <taxon>Euheterodonta</taxon>
        <taxon>Imparidentia</taxon>
        <taxon>Neoheterodontei</taxon>
        <taxon>Myida</taxon>
        <taxon>Dreissenoidea</taxon>
        <taxon>Dreissenidae</taxon>
        <taxon>Dreissena</taxon>
    </lineage>
</organism>
<reference evidence="1" key="1">
    <citation type="journal article" date="2019" name="bioRxiv">
        <title>The Genome of the Zebra Mussel, Dreissena polymorpha: A Resource for Invasive Species Research.</title>
        <authorList>
            <person name="McCartney M.A."/>
            <person name="Auch B."/>
            <person name="Kono T."/>
            <person name="Mallez S."/>
            <person name="Zhang Y."/>
            <person name="Obille A."/>
            <person name="Becker A."/>
            <person name="Abrahante J.E."/>
            <person name="Garbe J."/>
            <person name="Badalamenti J.P."/>
            <person name="Herman A."/>
            <person name="Mangelson H."/>
            <person name="Liachko I."/>
            <person name="Sullivan S."/>
            <person name="Sone E.D."/>
            <person name="Koren S."/>
            <person name="Silverstein K.A.T."/>
            <person name="Beckman K.B."/>
            <person name="Gohl D.M."/>
        </authorList>
    </citation>
    <scope>NUCLEOTIDE SEQUENCE</scope>
    <source>
        <strain evidence="1">Duluth1</strain>
        <tissue evidence="1">Whole animal</tissue>
    </source>
</reference>
<accession>A0A9D4JMM2</accession>
<dbReference type="AlphaFoldDB" id="A0A9D4JMM2"/>
<protein>
    <submittedName>
        <fullName evidence="1">Uncharacterized protein</fullName>
    </submittedName>
</protein>
<comment type="caution">
    <text evidence="1">The sequence shown here is derived from an EMBL/GenBank/DDBJ whole genome shotgun (WGS) entry which is preliminary data.</text>
</comment>
<evidence type="ECO:0000313" key="2">
    <source>
        <dbReference type="Proteomes" id="UP000828390"/>
    </source>
</evidence>
<sequence length="61" mass="6847">MAVFSVGVVANLTVWVYNLSYSGILRDRNSRAFLDLANPFCDDVSTYIHIHSELLIIGLFV</sequence>
<gene>
    <name evidence="1" type="ORF">DPMN_141470</name>
</gene>
<reference evidence="1" key="2">
    <citation type="submission" date="2020-11" db="EMBL/GenBank/DDBJ databases">
        <authorList>
            <person name="McCartney M.A."/>
            <person name="Auch B."/>
            <person name="Kono T."/>
            <person name="Mallez S."/>
            <person name="Becker A."/>
            <person name="Gohl D.M."/>
            <person name="Silverstein K.A.T."/>
            <person name="Koren S."/>
            <person name="Bechman K.B."/>
            <person name="Herman A."/>
            <person name="Abrahante J.E."/>
            <person name="Garbe J."/>
        </authorList>
    </citation>
    <scope>NUCLEOTIDE SEQUENCE</scope>
    <source>
        <strain evidence="1">Duluth1</strain>
        <tissue evidence="1">Whole animal</tissue>
    </source>
</reference>
<dbReference type="EMBL" id="JAIWYP010000006">
    <property type="protein sequence ID" value="KAH3813022.1"/>
    <property type="molecule type" value="Genomic_DNA"/>
</dbReference>
<name>A0A9D4JMM2_DREPO</name>
<dbReference type="Proteomes" id="UP000828390">
    <property type="component" value="Unassembled WGS sequence"/>
</dbReference>
<evidence type="ECO:0000313" key="1">
    <source>
        <dbReference type="EMBL" id="KAH3813022.1"/>
    </source>
</evidence>